<dbReference type="InterPro" id="IPR009003">
    <property type="entry name" value="Peptidase_S1_PA"/>
</dbReference>
<dbReference type="Proteomes" id="UP000183015">
    <property type="component" value="Unassembled WGS sequence"/>
</dbReference>
<dbReference type="EMBL" id="FOAZ01000008">
    <property type="protein sequence ID" value="SEL37935.1"/>
    <property type="molecule type" value="Genomic_DNA"/>
</dbReference>
<reference evidence="3" key="1">
    <citation type="submission" date="2016-10" db="EMBL/GenBank/DDBJ databases">
        <authorList>
            <person name="Varghese N."/>
        </authorList>
    </citation>
    <scope>NUCLEOTIDE SEQUENCE [LARGE SCALE GENOMIC DNA]</scope>
    <source>
        <strain evidence="3">DSM 45096 / BCRC 16803 / CGMCC 4.1857 / CIP 109030 / JCM 12277 / KCTC 19219 / NBRC 100920 / 33214</strain>
    </source>
</reference>
<accession>A0A1H7PRQ0</accession>
<organism evidence="2 3">
    <name type="scientific">Streptacidiphilus jiangxiensis</name>
    <dbReference type="NCBI Taxonomy" id="235985"/>
    <lineage>
        <taxon>Bacteria</taxon>
        <taxon>Bacillati</taxon>
        <taxon>Actinomycetota</taxon>
        <taxon>Actinomycetes</taxon>
        <taxon>Kitasatosporales</taxon>
        <taxon>Streptomycetaceae</taxon>
        <taxon>Streptacidiphilus</taxon>
    </lineage>
</organism>
<dbReference type="STRING" id="235985.SAMN05414137_10868"/>
<name>A0A1H7PRQ0_STRJI</name>
<proteinExistence type="predicted"/>
<protein>
    <submittedName>
        <fullName evidence="2">Trypsin</fullName>
    </submittedName>
</protein>
<dbReference type="InterPro" id="IPR043504">
    <property type="entry name" value="Peptidase_S1_PA_chymotrypsin"/>
</dbReference>
<dbReference type="eggNOG" id="COG3591">
    <property type="taxonomic scope" value="Bacteria"/>
</dbReference>
<dbReference type="AlphaFoldDB" id="A0A1H7PRQ0"/>
<evidence type="ECO:0000313" key="2">
    <source>
        <dbReference type="EMBL" id="SEL37935.1"/>
    </source>
</evidence>
<keyword evidence="3" id="KW-1185">Reference proteome</keyword>
<feature type="region of interest" description="Disordered" evidence="1">
    <location>
        <begin position="35"/>
        <end position="92"/>
    </location>
</feature>
<dbReference type="SUPFAM" id="SSF50494">
    <property type="entry name" value="Trypsin-like serine proteases"/>
    <property type="match status" value="1"/>
</dbReference>
<evidence type="ECO:0000313" key="3">
    <source>
        <dbReference type="Proteomes" id="UP000183015"/>
    </source>
</evidence>
<dbReference type="GO" id="GO:0004252">
    <property type="term" value="F:serine-type endopeptidase activity"/>
    <property type="evidence" value="ECO:0007669"/>
    <property type="project" value="InterPro"/>
</dbReference>
<dbReference type="InterPro" id="IPR018114">
    <property type="entry name" value="TRYPSIN_HIS"/>
</dbReference>
<evidence type="ECO:0000256" key="1">
    <source>
        <dbReference type="SAM" id="MobiDB-lite"/>
    </source>
</evidence>
<sequence length="335" mass="32204">MAMDTTARKVATLVAGGLLLAGVGVTVVPAVAAPRHSSAAPAPTSTAASAPTKASSTPSASATAKPSASASTTASMSPTASASPSPTPTTSAATSATAAASFAAAAGGNVPVTTTGQSQVLAASQQSTKVGAIFSSDSITPGNHHCTASVVDSPAGDVIVTAAHCLSSGQAGAVFVPGYRDGSAPDGVWSITQVVENSAWTGDGDADNDVAFALVAPQNGQSLESAAGGGYTLSTSGTTAATVQMTGYPSATDEPITCTGDASAYSTTQLVVGCTAFTGGTSGTAWLAGYDSGADQGSIIGVIGGYQQGGDTADTSYSIVFGPTTQALYEQAVAG</sequence>
<dbReference type="Gene3D" id="2.40.10.10">
    <property type="entry name" value="Trypsin-like serine proteases"/>
    <property type="match status" value="2"/>
</dbReference>
<gene>
    <name evidence="2" type="ORF">SAMN05414137_10868</name>
</gene>
<dbReference type="GO" id="GO:0006508">
    <property type="term" value="P:proteolysis"/>
    <property type="evidence" value="ECO:0007669"/>
    <property type="project" value="InterPro"/>
</dbReference>
<dbReference type="PROSITE" id="PS00134">
    <property type="entry name" value="TRYPSIN_HIS"/>
    <property type="match status" value="1"/>
</dbReference>